<evidence type="ECO:0000313" key="2">
    <source>
        <dbReference type="Proteomes" id="UP000019141"/>
    </source>
</evidence>
<dbReference type="HOGENOM" id="CLU_010194_49_3_7"/>
<dbReference type="Proteomes" id="UP000019141">
    <property type="component" value="Unassembled WGS sequence"/>
</dbReference>
<dbReference type="AlphaFoldDB" id="W4LEQ5"/>
<dbReference type="InterPro" id="IPR036291">
    <property type="entry name" value="NAD(P)-bd_dom_sf"/>
</dbReference>
<dbReference type="Gene3D" id="3.40.50.720">
    <property type="entry name" value="NAD(P)-binding Rossmann-like Domain"/>
    <property type="match status" value="1"/>
</dbReference>
<dbReference type="SUPFAM" id="SSF51735">
    <property type="entry name" value="NAD(P)-binding Rossmann-fold domains"/>
    <property type="match status" value="1"/>
</dbReference>
<protein>
    <recommendedName>
        <fullName evidence="3">Short-chain dehydrogenase</fullName>
    </recommendedName>
</protein>
<dbReference type="EMBL" id="AZHW01000782">
    <property type="protein sequence ID" value="ETW96477.1"/>
    <property type="molecule type" value="Genomic_DNA"/>
</dbReference>
<proteinExistence type="predicted"/>
<comment type="caution">
    <text evidence="1">The sequence shown here is derived from an EMBL/GenBank/DDBJ whole genome shotgun (WGS) entry which is preliminary data.</text>
</comment>
<evidence type="ECO:0008006" key="3">
    <source>
        <dbReference type="Google" id="ProtNLM"/>
    </source>
</evidence>
<gene>
    <name evidence="1" type="ORF">ETSY1_26465</name>
</gene>
<evidence type="ECO:0000313" key="1">
    <source>
        <dbReference type="EMBL" id="ETW96477.1"/>
    </source>
</evidence>
<keyword evidence="2" id="KW-1185">Reference proteome</keyword>
<reference evidence="1 2" key="1">
    <citation type="journal article" date="2014" name="Nature">
        <title>An environmental bacterial taxon with a large and distinct metabolic repertoire.</title>
        <authorList>
            <person name="Wilson M.C."/>
            <person name="Mori T."/>
            <person name="Ruckert C."/>
            <person name="Uria A.R."/>
            <person name="Helf M.J."/>
            <person name="Takada K."/>
            <person name="Gernert C."/>
            <person name="Steffens U.A."/>
            <person name="Heycke N."/>
            <person name="Schmitt S."/>
            <person name="Rinke C."/>
            <person name="Helfrich E.J."/>
            <person name="Brachmann A.O."/>
            <person name="Gurgui C."/>
            <person name="Wakimoto T."/>
            <person name="Kracht M."/>
            <person name="Crusemann M."/>
            <person name="Hentschel U."/>
            <person name="Abe I."/>
            <person name="Matsunaga S."/>
            <person name="Kalinowski J."/>
            <person name="Takeyama H."/>
            <person name="Piel J."/>
        </authorList>
    </citation>
    <scope>NUCLEOTIDE SEQUENCE [LARGE SCALE GENOMIC DNA]</scope>
    <source>
        <strain evidence="2">TSY1</strain>
    </source>
</reference>
<accession>W4LEQ5</accession>
<name>W4LEQ5_ENTF1</name>
<organism evidence="1 2">
    <name type="scientific">Entotheonella factor</name>
    <dbReference type="NCBI Taxonomy" id="1429438"/>
    <lineage>
        <taxon>Bacteria</taxon>
        <taxon>Pseudomonadati</taxon>
        <taxon>Nitrospinota/Tectimicrobiota group</taxon>
        <taxon>Candidatus Tectimicrobiota</taxon>
        <taxon>Candidatus Entotheonellia</taxon>
        <taxon>Candidatus Entotheonellales</taxon>
        <taxon>Candidatus Entotheonellaceae</taxon>
        <taxon>Candidatus Entotheonella</taxon>
    </lineage>
</organism>
<sequence>MLLEGKVALITGSARGTGAGIARVFAREGARIVIN</sequence>